<reference evidence="1 2" key="1">
    <citation type="submission" date="2020-03" db="EMBL/GenBank/DDBJ databases">
        <title>Soil Listeria distribution.</title>
        <authorList>
            <person name="Liao J."/>
            <person name="Wiedmann M."/>
        </authorList>
    </citation>
    <scope>NUCLEOTIDE SEQUENCE [LARGE SCALE GENOMIC DNA]</scope>
    <source>
        <strain evidence="1 2">FSL L7-1515</strain>
    </source>
</reference>
<comment type="caution">
    <text evidence="1">The sequence shown here is derived from an EMBL/GenBank/DDBJ whole genome shotgun (WGS) entry which is preliminary data.</text>
</comment>
<dbReference type="Proteomes" id="UP000587800">
    <property type="component" value="Unassembled WGS sequence"/>
</dbReference>
<dbReference type="RefSeq" id="WP_185344378.1">
    <property type="nucleotide sequence ID" value="NZ_JAASTU010000001.1"/>
</dbReference>
<evidence type="ECO:0000313" key="2">
    <source>
        <dbReference type="Proteomes" id="UP000587800"/>
    </source>
</evidence>
<evidence type="ECO:0000313" key="1">
    <source>
        <dbReference type="EMBL" id="MBC1510633.1"/>
    </source>
</evidence>
<gene>
    <name evidence="1" type="ORF">HCJ59_12140</name>
</gene>
<sequence>MTDVSYYQQQIGVCKSNKSALKDLLNYINAQASFYDENHRNIKNIKSTDSDFKGKNADKTANYIEDLQSASAKYLTELDDMKAEISRLINAQTQSINGYKSLIKAEENKELYNRP</sequence>
<dbReference type="EMBL" id="JAASUB010000014">
    <property type="protein sequence ID" value="MBC1510633.1"/>
    <property type="molecule type" value="Genomic_DNA"/>
</dbReference>
<keyword evidence="2" id="KW-1185">Reference proteome</keyword>
<protein>
    <submittedName>
        <fullName evidence="1">Uncharacterized protein</fullName>
    </submittedName>
</protein>
<organism evidence="1 2">
    <name type="scientific">Listeria immobilis</name>
    <dbReference type="NCBI Taxonomy" id="2713502"/>
    <lineage>
        <taxon>Bacteria</taxon>
        <taxon>Bacillati</taxon>
        <taxon>Bacillota</taxon>
        <taxon>Bacilli</taxon>
        <taxon>Bacillales</taxon>
        <taxon>Listeriaceae</taxon>
        <taxon>Listeria</taxon>
    </lineage>
</organism>
<accession>A0ABR6SY80</accession>
<name>A0ABR6SY80_9LIST</name>
<proteinExistence type="predicted"/>